<keyword evidence="6" id="KW-0175">Coiled coil</keyword>
<protein>
    <recommendedName>
        <fullName evidence="5">Dual-action ribosomal maturation protein DarP</fullName>
    </recommendedName>
    <alternativeName>
        <fullName evidence="5">Large ribosomal subunit assembly factor DarP</fullName>
    </alternativeName>
</protein>
<dbReference type="Gene3D" id="1.10.60.30">
    <property type="entry name" value="PSPTO4464-like domains"/>
    <property type="match status" value="2"/>
</dbReference>
<gene>
    <name evidence="7" type="primary">yjgA</name>
    <name evidence="5" type="synonym">darP</name>
    <name evidence="7" type="ORF">V6256_07225</name>
</gene>
<evidence type="ECO:0000256" key="2">
    <source>
        <dbReference type="ARBA" id="ARBA00022517"/>
    </source>
</evidence>
<dbReference type="PANTHER" id="PTHR38101">
    <property type="entry name" value="UPF0307 PROTEIN YJGA"/>
    <property type="match status" value="1"/>
</dbReference>
<sequence>MNKKVEENFEEEEISKSQIKREAEALKEIGRQLVALNAKQLAQIPGSDTLMEGIKVAHKIANKNEALRRQLQYIGKVLRTEDMEKITAKLDILNDNNRKRTHAIAHLELLTEQLIELGDPKVNEVLGTYPQLERQKLRQLIRQANKEKKLEKPAKTAKELFIYLKTHCL</sequence>
<proteinExistence type="inferred from homology"/>
<evidence type="ECO:0000256" key="1">
    <source>
        <dbReference type="ARBA" id="ARBA00022490"/>
    </source>
</evidence>
<dbReference type="CDD" id="cd16331">
    <property type="entry name" value="YjgA-like"/>
    <property type="match status" value="1"/>
</dbReference>
<feature type="coiled-coil region" evidence="6">
    <location>
        <begin position="2"/>
        <end position="39"/>
    </location>
</feature>
<reference evidence="7 8" key="1">
    <citation type="submission" date="2024-02" db="EMBL/GenBank/DDBJ databases">
        <title>Bacteria isolated from the canopy kelp, Nereocystis luetkeana.</title>
        <authorList>
            <person name="Pfister C.A."/>
            <person name="Younker I.T."/>
            <person name="Light S.H."/>
        </authorList>
    </citation>
    <scope>NUCLEOTIDE SEQUENCE [LARGE SCALE GENOMIC DNA]</scope>
    <source>
        <strain evidence="7 8">TI.1.05</strain>
    </source>
</reference>
<comment type="similarity">
    <text evidence="5">Belongs to the DarP family.</text>
</comment>
<evidence type="ECO:0000256" key="4">
    <source>
        <dbReference type="ARBA" id="ARBA00022884"/>
    </source>
</evidence>
<evidence type="ECO:0000313" key="8">
    <source>
        <dbReference type="Proteomes" id="UP001369082"/>
    </source>
</evidence>
<dbReference type="Pfam" id="PF04751">
    <property type="entry name" value="DarP"/>
    <property type="match status" value="1"/>
</dbReference>
<dbReference type="InterPro" id="IPR023153">
    <property type="entry name" value="DarP_sf"/>
</dbReference>
<comment type="subcellular location">
    <subcellularLocation>
        <location evidence="5">Cytoplasm</location>
    </subcellularLocation>
    <text evidence="5">Associates with late stage pre-50S ribosomal subunits.</text>
</comment>
<keyword evidence="1 5" id="KW-0963">Cytoplasm</keyword>
<keyword evidence="4 5" id="KW-0694">RNA-binding</keyword>
<evidence type="ECO:0000256" key="3">
    <source>
        <dbReference type="ARBA" id="ARBA00022730"/>
    </source>
</evidence>
<dbReference type="InterPro" id="IPR006839">
    <property type="entry name" value="DarP"/>
</dbReference>
<evidence type="ECO:0000256" key="5">
    <source>
        <dbReference type="HAMAP-Rule" id="MF_00765"/>
    </source>
</evidence>
<evidence type="ECO:0000313" key="7">
    <source>
        <dbReference type="EMBL" id="MEL0629396.1"/>
    </source>
</evidence>
<comment type="function">
    <text evidence="5">Member of a network of 50S ribosomal subunit biogenesis factors which assembles along the 30S-50S interface, preventing incorrect 23S rRNA structures from forming. Promotes peptidyl transferase center (PTC) maturation.</text>
</comment>
<comment type="caution">
    <text evidence="7">The sequence shown here is derived from an EMBL/GenBank/DDBJ whole genome shotgun (WGS) entry which is preliminary data.</text>
</comment>
<dbReference type="NCBIfam" id="NF003593">
    <property type="entry name" value="PRK05255.1-1"/>
    <property type="match status" value="1"/>
</dbReference>
<accession>A0ABU9GQ01</accession>
<dbReference type="HAMAP" id="MF_00765">
    <property type="entry name" value="DarP"/>
    <property type="match status" value="1"/>
</dbReference>
<keyword evidence="2 5" id="KW-0690">Ribosome biogenesis</keyword>
<organism evidence="7 8">
    <name type="scientific">Psychromonas aquatilis</name>
    <dbReference type="NCBI Taxonomy" id="2005072"/>
    <lineage>
        <taxon>Bacteria</taxon>
        <taxon>Pseudomonadati</taxon>
        <taxon>Pseudomonadota</taxon>
        <taxon>Gammaproteobacteria</taxon>
        <taxon>Alteromonadales</taxon>
        <taxon>Psychromonadaceae</taxon>
        <taxon>Psychromonas</taxon>
    </lineage>
</organism>
<dbReference type="Proteomes" id="UP001369082">
    <property type="component" value="Unassembled WGS sequence"/>
</dbReference>
<dbReference type="EMBL" id="JBAKAZ010000021">
    <property type="protein sequence ID" value="MEL0629396.1"/>
    <property type="molecule type" value="Genomic_DNA"/>
</dbReference>
<keyword evidence="3 5" id="KW-0699">rRNA-binding</keyword>
<keyword evidence="8" id="KW-1185">Reference proteome</keyword>
<dbReference type="SUPFAM" id="SSF158710">
    <property type="entry name" value="PSPTO4464-like"/>
    <property type="match status" value="1"/>
</dbReference>
<dbReference type="PANTHER" id="PTHR38101:SF1">
    <property type="entry name" value="UPF0307 PROTEIN YJGA"/>
    <property type="match status" value="1"/>
</dbReference>
<evidence type="ECO:0000256" key="6">
    <source>
        <dbReference type="SAM" id="Coils"/>
    </source>
</evidence>
<dbReference type="RefSeq" id="WP_341597405.1">
    <property type="nucleotide sequence ID" value="NZ_JBAKAZ010000021.1"/>
</dbReference>
<dbReference type="PIRSF" id="PIRSF016183">
    <property type="entry name" value="UCP016183"/>
    <property type="match status" value="1"/>
</dbReference>
<name>A0ABU9GQ01_9GAMM</name>